<dbReference type="EMBL" id="QLSV01000001">
    <property type="protein sequence ID" value="RAR50883.1"/>
    <property type="molecule type" value="Genomic_DNA"/>
</dbReference>
<dbReference type="Proteomes" id="UP000249518">
    <property type="component" value="Unassembled WGS sequence"/>
</dbReference>
<evidence type="ECO:0000313" key="2">
    <source>
        <dbReference type="Proteomes" id="UP000249518"/>
    </source>
</evidence>
<dbReference type="OrthoDB" id="117186at2"/>
<reference evidence="1 2" key="1">
    <citation type="submission" date="2018-06" db="EMBL/GenBank/DDBJ databases">
        <title>Genomic Encyclopedia of Type Strains, Phase III (KMG-III): the genomes of soil and plant-associated and newly described type strains.</title>
        <authorList>
            <person name="Whitman W."/>
        </authorList>
    </citation>
    <scope>NUCLEOTIDE SEQUENCE [LARGE SCALE GENOMIC DNA]</scope>
    <source>
        <strain evidence="1 2">CGMCC 1.12504</strain>
    </source>
</reference>
<dbReference type="InterPro" id="IPR032710">
    <property type="entry name" value="NTF2-like_dom_sf"/>
</dbReference>
<name>A0A328WXE5_9FLAO</name>
<dbReference type="AlphaFoldDB" id="A0A328WXE5"/>
<evidence type="ECO:0008006" key="3">
    <source>
        <dbReference type="Google" id="ProtNLM"/>
    </source>
</evidence>
<dbReference type="RefSeq" id="WP_112084485.1">
    <property type="nucleotide sequence ID" value="NZ_QLSV01000001.1"/>
</dbReference>
<organism evidence="1 2">
    <name type="scientific">Flavobacterium lacus</name>
    <dbReference type="NCBI Taxonomy" id="1353778"/>
    <lineage>
        <taxon>Bacteria</taxon>
        <taxon>Pseudomonadati</taxon>
        <taxon>Bacteroidota</taxon>
        <taxon>Flavobacteriia</taxon>
        <taxon>Flavobacteriales</taxon>
        <taxon>Flavobacteriaceae</taxon>
        <taxon>Flavobacterium</taxon>
    </lineage>
</organism>
<keyword evidence="2" id="KW-1185">Reference proteome</keyword>
<protein>
    <recommendedName>
        <fullName evidence="3">Lumazine-binding protein</fullName>
    </recommendedName>
</protein>
<accession>A0A328WXE5</accession>
<comment type="caution">
    <text evidence="1">The sequence shown here is derived from an EMBL/GenBank/DDBJ whole genome shotgun (WGS) entry which is preliminary data.</text>
</comment>
<evidence type="ECO:0000313" key="1">
    <source>
        <dbReference type="EMBL" id="RAR50883.1"/>
    </source>
</evidence>
<proteinExistence type="predicted"/>
<dbReference type="SUPFAM" id="SSF54427">
    <property type="entry name" value="NTF2-like"/>
    <property type="match status" value="1"/>
</dbReference>
<sequence>MTIGKFFNAFHQRDSIALKKVCSENLVLHSISESEKESNFSIQKASDFYKSIATIPLSMKFEEKILSFKVQIDGAMAHVWTPYEFYVNDKLSHSGVNSFQLYKENEVWKVVYILDTRRK</sequence>
<gene>
    <name evidence="1" type="ORF">B0I10_10151</name>
</gene>
<dbReference type="Gene3D" id="3.10.450.50">
    <property type="match status" value="1"/>
</dbReference>